<sequence>MATDALPPSTAKPAEPSLGELHNIPLTSRPKTTLPQVLNWLLAILIFPFGALMANGSQVLFALPVRILAYPIPPLKRVYDEMIRYTKGAVASLLVLVCQLCAPTEFSFTFETGGPGAFTSEEIGNMVLRDEDGHFVSLNLPQRSVLITNHQVYADWLYAWVLAYFIGAQKDIFIVSKDSLKWVPIIGWGMQFYNFVFLKRSWGADRLTLVTKLAEIGQQAEKYDRPLMFLLYPEGTVISQNTQPVSKRYADKLGIENTKNVILPRSTGLHYSLRSLSPRIPDLQLIDATIVYPGVPPGGYGQNYYTMRSIFLSRVPPPTLHIHFRKFHVATQVPIGDLSSANAAKLPTKGKADATVESEVPESERDAFDVWLRELWMEKDASMDRFAATRSFVDEEKRKWRVGALKVPVKLRNWSEVLDAYCLFLPAAAVGWMFSR</sequence>
<keyword evidence="2" id="KW-0472">Membrane</keyword>
<dbReference type="SUPFAM" id="SSF69593">
    <property type="entry name" value="Glycerol-3-phosphate (1)-acyltransferase"/>
    <property type="match status" value="1"/>
</dbReference>
<evidence type="ECO:0000259" key="3">
    <source>
        <dbReference type="SMART" id="SM00563"/>
    </source>
</evidence>
<dbReference type="Pfam" id="PF01553">
    <property type="entry name" value="Acyltransferase"/>
    <property type="match status" value="1"/>
</dbReference>
<feature type="transmembrane region" description="Helical" evidence="2">
    <location>
        <begin position="40"/>
        <end position="63"/>
    </location>
</feature>
<name>A0A5C3QTJ7_9AGAR</name>
<dbReference type="Proteomes" id="UP000305067">
    <property type="component" value="Unassembled WGS sequence"/>
</dbReference>
<protein>
    <submittedName>
        <fullName evidence="4">Acyltransferase-domain-containing protein</fullName>
    </submittedName>
</protein>
<dbReference type="GO" id="GO:0036149">
    <property type="term" value="P:phosphatidylinositol acyl-chain remodeling"/>
    <property type="evidence" value="ECO:0007669"/>
    <property type="project" value="TreeGrafter"/>
</dbReference>
<evidence type="ECO:0000313" key="4">
    <source>
        <dbReference type="EMBL" id="TFL03599.1"/>
    </source>
</evidence>
<keyword evidence="2" id="KW-0812">Transmembrane</keyword>
<reference evidence="4 5" key="1">
    <citation type="journal article" date="2019" name="Nat. Ecol. Evol.">
        <title>Megaphylogeny resolves global patterns of mushroom evolution.</title>
        <authorList>
            <person name="Varga T."/>
            <person name="Krizsan K."/>
            <person name="Foldi C."/>
            <person name="Dima B."/>
            <person name="Sanchez-Garcia M."/>
            <person name="Sanchez-Ramirez S."/>
            <person name="Szollosi G.J."/>
            <person name="Szarkandi J.G."/>
            <person name="Papp V."/>
            <person name="Albert L."/>
            <person name="Andreopoulos W."/>
            <person name="Angelini C."/>
            <person name="Antonin V."/>
            <person name="Barry K.W."/>
            <person name="Bougher N.L."/>
            <person name="Buchanan P."/>
            <person name="Buyck B."/>
            <person name="Bense V."/>
            <person name="Catcheside P."/>
            <person name="Chovatia M."/>
            <person name="Cooper J."/>
            <person name="Damon W."/>
            <person name="Desjardin D."/>
            <person name="Finy P."/>
            <person name="Geml J."/>
            <person name="Haridas S."/>
            <person name="Hughes K."/>
            <person name="Justo A."/>
            <person name="Karasinski D."/>
            <person name="Kautmanova I."/>
            <person name="Kiss B."/>
            <person name="Kocsube S."/>
            <person name="Kotiranta H."/>
            <person name="LaButti K.M."/>
            <person name="Lechner B.E."/>
            <person name="Liimatainen K."/>
            <person name="Lipzen A."/>
            <person name="Lukacs Z."/>
            <person name="Mihaltcheva S."/>
            <person name="Morgado L.N."/>
            <person name="Niskanen T."/>
            <person name="Noordeloos M.E."/>
            <person name="Ohm R.A."/>
            <person name="Ortiz-Santana B."/>
            <person name="Ovrebo C."/>
            <person name="Racz N."/>
            <person name="Riley R."/>
            <person name="Savchenko A."/>
            <person name="Shiryaev A."/>
            <person name="Soop K."/>
            <person name="Spirin V."/>
            <person name="Szebenyi C."/>
            <person name="Tomsovsky M."/>
            <person name="Tulloss R.E."/>
            <person name="Uehling J."/>
            <person name="Grigoriev I.V."/>
            <person name="Vagvolgyi C."/>
            <person name="Papp T."/>
            <person name="Martin F.M."/>
            <person name="Miettinen O."/>
            <person name="Hibbett D.S."/>
            <person name="Nagy L.G."/>
        </authorList>
    </citation>
    <scope>NUCLEOTIDE SEQUENCE [LARGE SCALE GENOMIC DNA]</scope>
    <source>
        <strain evidence="4 5">CBS 309.79</strain>
    </source>
</reference>
<proteinExistence type="predicted"/>
<dbReference type="STRING" id="1884261.A0A5C3QTJ7"/>
<dbReference type="InterPro" id="IPR002123">
    <property type="entry name" value="Plipid/glycerol_acylTrfase"/>
</dbReference>
<dbReference type="PANTHER" id="PTHR10983">
    <property type="entry name" value="1-ACYLGLYCEROL-3-PHOSPHATE ACYLTRANSFERASE-RELATED"/>
    <property type="match status" value="1"/>
</dbReference>
<dbReference type="PANTHER" id="PTHR10983:SF16">
    <property type="entry name" value="LYSOCARDIOLIPIN ACYLTRANSFERASE 1"/>
    <property type="match status" value="1"/>
</dbReference>
<keyword evidence="4" id="KW-0808">Transferase</keyword>
<keyword evidence="2" id="KW-1133">Transmembrane helix</keyword>
<dbReference type="CDD" id="cd07990">
    <property type="entry name" value="LPLAT_LCLAT1-like"/>
    <property type="match status" value="1"/>
</dbReference>
<evidence type="ECO:0000256" key="1">
    <source>
        <dbReference type="SAM" id="MobiDB-lite"/>
    </source>
</evidence>
<keyword evidence="5" id="KW-1185">Reference proteome</keyword>
<feature type="domain" description="Phospholipid/glycerol acyltransferase" evidence="3">
    <location>
        <begin position="144"/>
        <end position="270"/>
    </location>
</feature>
<dbReference type="OrthoDB" id="189226at2759"/>
<dbReference type="AlphaFoldDB" id="A0A5C3QTJ7"/>
<keyword evidence="4" id="KW-0012">Acyltransferase</keyword>
<evidence type="ECO:0000313" key="5">
    <source>
        <dbReference type="Proteomes" id="UP000305067"/>
    </source>
</evidence>
<organism evidence="4 5">
    <name type="scientific">Pterulicium gracile</name>
    <dbReference type="NCBI Taxonomy" id="1884261"/>
    <lineage>
        <taxon>Eukaryota</taxon>
        <taxon>Fungi</taxon>
        <taxon>Dikarya</taxon>
        <taxon>Basidiomycota</taxon>
        <taxon>Agaricomycotina</taxon>
        <taxon>Agaricomycetes</taxon>
        <taxon>Agaricomycetidae</taxon>
        <taxon>Agaricales</taxon>
        <taxon>Pleurotineae</taxon>
        <taxon>Pterulaceae</taxon>
        <taxon>Pterulicium</taxon>
    </lineage>
</organism>
<evidence type="ECO:0000256" key="2">
    <source>
        <dbReference type="SAM" id="Phobius"/>
    </source>
</evidence>
<dbReference type="GO" id="GO:0016746">
    <property type="term" value="F:acyltransferase activity"/>
    <property type="evidence" value="ECO:0007669"/>
    <property type="project" value="UniProtKB-KW"/>
</dbReference>
<accession>A0A5C3QTJ7</accession>
<dbReference type="GO" id="GO:0005783">
    <property type="term" value="C:endoplasmic reticulum"/>
    <property type="evidence" value="ECO:0007669"/>
    <property type="project" value="TreeGrafter"/>
</dbReference>
<feature type="region of interest" description="Disordered" evidence="1">
    <location>
        <begin position="1"/>
        <end position="25"/>
    </location>
</feature>
<dbReference type="SMART" id="SM00563">
    <property type="entry name" value="PlsC"/>
    <property type="match status" value="1"/>
</dbReference>
<gene>
    <name evidence="4" type="ORF">BDV98DRAFT_581517</name>
</gene>
<dbReference type="EMBL" id="ML178820">
    <property type="protein sequence ID" value="TFL03599.1"/>
    <property type="molecule type" value="Genomic_DNA"/>
</dbReference>